<organism evidence="3 4">
    <name type="scientific">Ancylostoma caninum</name>
    <name type="common">Dog hookworm</name>
    <dbReference type="NCBI Taxonomy" id="29170"/>
    <lineage>
        <taxon>Eukaryota</taxon>
        <taxon>Metazoa</taxon>
        <taxon>Ecdysozoa</taxon>
        <taxon>Nematoda</taxon>
        <taxon>Chromadorea</taxon>
        <taxon>Rhabditida</taxon>
        <taxon>Rhabditina</taxon>
        <taxon>Rhabditomorpha</taxon>
        <taxon>Strongyloidea</taxon>
        <taxon>Ancylostomatidae</taxon>
        <taxon>Ancylostomatinae</taxon>
        <taxon>Ancylostoma</taxon>
    </lineage>
</organism>
<dbReference type="SMART" id="SM00198">
    <property type="entry name" value="SCP"/>
    <property type="match status" value="1"/>
</dbReference>
<dbReference type="SUPFAM" id="SSF55797">
    <property type="entry name" value="PR-1-like"/>
    <property type="match status" value="1"/>
</dbReference>
<dbReference type="CDD" id="cd05380">
    <property type="entry name" value="CAP_euk"/>
    <property type="match status" value="1"/>
</dbReference>
<dbReference type="InterPro" id="IPR035940">
    <property type="entry name" value="CAP_sf"/>
</dbReference>
<keyword evidence="4" id="KW-1185">Reference proteome</keyword>
<accession>A0A368F662</accession>
<name>A0A368F662_ANCCA</name>
<gene>
    <name evidence="3" type="ORF">ANCCAN_27764</name>
</gene>
<dbReference type="EMBL" id="JOJR01007038">
    <property type="protein sequence ID" value="RCN26509.1"/>
    <property type="molecule type" value="Genomic_DNA"/>
</dbReference>
<sequence length="120" mass="13304">MQKTQVYNKDLEDKAFDYVNPNPANPQPCPTAPEGATGENFWSGGYTLTHVEAMKEAMKFWWGPLESTGLGDNLVYTTGMDNGAFKYFVNVAHDQTKKVGCAVRTCAPQGITVVDCRYEK</sequence>
<evidence type="ECO:0000313" key="3">
    <source>
        <dbReference type="EMBL" id="RCN26509.1"/>
    </source>
</evidence>
<dbReference type="STRING" id="29170.A0A368F662"/>
<comment type="caution">
    <text evidence="3">The sequence shown here is derived from an EMBL/GenBank/DDBJ whole genome shotgun (WGS) entry which is preliminary data.</text>
</comment>
<protein>
    <recommendedName>
        <fullName evidence="2">SCP domain-containing protein</fullName>
    </recommendedName>
</protein>
<dbReference type="InterPro" id="IPR014044">
    <property type="entry name" value="CAP_dom"/>
</dbReference>
<dbReference type="Pfam" id="PF00188">
    <property type="entry name" value="CAP"/>
    <property type="match status" value="1"/>
</dbReference>
<evidence type="ECO:0000313" key="4">
    <source>
        <dbReference type="Proteomes" id="UP000252519"/>
    </source>
</evidence>
<feature type="domain" description="SCP" evidence="2">
    <location>
        <begin position="2"/>
        <end position="120"/>
    </location>
</feature>
<reference evidence="3 4" key="1">
    <citation type="submission" date="2014-10" db="EMBL/GenBank/DDBJ databases">
        <title>Draft genome of the hookworm Ancylostoma caninum.</title>
        <authorList>
            <person name="Mitreva M."/>
        </authorList>
    </citation>
    <scope>NUCLEOTIDE SEQUENCE [LARGE SCALE GENOMIC DNA]</scope>
    <source>
        <strain evidence="3 4">Baltimore</strain>
    </source>
</reference>
<feature type="region of interest" description="Disordered" evidence="1">
    <location>
        <begin position="17"/>
        <end position="36"/>
    </location>
</feature>
<dbReference type="AlphaFoldDB" id="A0A368F662"/>
<dbReference type="Proteomes" id="UP000252519">
    <property type="component" value="Unassembled WGS sequence"/>
</dbReference>
<evidence type="ECO:0000259" key="2">
    <source>
        <dbReference type="SMART" id="SM00198"/>
    </source>
</evidence>
<dbReference type="OrthoDB" id="10392603at2759"/>
<proteinExistence type="predicted"/>
<evidence type="ECO:0000256" key="1">
    <source>
        <dbReference type="SAM" id="MobiDB-lite"/>
    </source>
</evidence>
<dbReference type="Gene3D" id="3.40.33.10">
    <property type="entry name" value="CAP"/>
    <property type="match status" value="1"/>
</dbReference>